<dbReference type="CDD" id="cd18186">
    <property type="entry name" value="BTB_POZ_ZBTB_KLHL-like"/>
    <property type="match status" value="1"/>
</dbReference>
<name>A0A8H3L6B3_9GLOM</name>
<evidence type="ECO:0000259" key="1">
    <source>
        <dbReference type="PROSITE" id="PS50097"/>
    </source>
</evidence>
<dbReference type="AlphaFoldDB" id="A0A8H3L6B3"/>
<feature type="domain" description="BTB" evidence="1">
    <location>
        <begin position="1"/>
        <end position="70"/>
    </location>
</feature>
<comment type="caution">
    <text evidence="2">The sequence shown here is derived from an EMBL/GenBank/DDBJ whole genome shotgun (WGS) entry which is preliminary data.</text>
</comment>
<dbReference type="InterPro" id="IPR000210">
    <property type="entry name" value="BTB/POZ_dom"/>
</dbReference>
<evidence type="ECO:0000313" key="2">
    <source>
        <dbReference type="EMBL" id="GES82628.1"/>
    </source>
</evidence>
<dbReference type="EMBL" id="BLAL01000061">
    <property type="protein sequence ID" value="GES82628.1"/>
    <property type="molecule type" value="Genomic_DNA"/>
</dbReference>
<proteinExistence type="predicted"/>
<dbReference type="InterPro" id="IPR011333">
    <property type="entry name" value="SKP1/BTB/POZ_sf"/>
</dbReference>
<evidence type="ECO:0000313" key="3">
    <source>
        <dbReference type="Proteomes" id="UP000615446"/>
    </source>
</evidence>
<reference evidence="2" key="1">
    <citation type="submission" date="2019-10" db="EMBL/GenBank/DDBJ databases">
        <title>Conservation and host-specific expression of non-tandemly repeated heterogenous ribosome RNA gene in arbuscular mycorrhizal fungi.</title>
        <authorList>
            <person name="Maeda T."/>
            <person name="Kobayashi Y."/>
            <person name="Nakagawa T."/>
            <person name="Ezawa T."/>
            <person name="Yamaguchi K."/>
            <person name="Bino T."/>
            <person name="Nishimoto Y."/>
            <person name="Shigenobu S."/>
            <person name="Kawaguchi M."/>
        </authorList>
    </citation>
    <scope>NUCLEOTIDE SEQUENCE</scope>
    <source>
        <strain evidence="2">HR1</strain>
    </source>
</reference>
<organism evidence="2 3">
    <name type="scientific">Rhizophagus clarus</name>
    <dbReference type="NCBI Taxonomy" id="94130"/>
    <lineage>
        <taxon>Eukaryota</taxon>
        <taxon>Fungi</taxon>
        <taxon>Fungi incertae sedis</taxon>
        <taxon>Mucoromycota</taxon>
        <taxon>Glomeromycotina</taxon>
        <taxon>Glomeromycetes</taxon>
        <taxon>Glomerales</taxon>
        <taxon>Glomeraceae</taxon>
        <taxon>Rhizophagus</taxon>
    </lineage>
</organism>
<dbReference type="Gene3D" id="3.30.710.10">
    <property type="entry name" value="Potassium Channel Kv1.1, Chain A"/>
    <property type="match status" value="1"/>
</dbReference>
<dbReference type="OrthoDB" id="25620at2759"/>
<sequence>MKEFLAHSLILSVRSTYFKVALSKEWAKKDNGIITFKKPNISPEIYGINFKISLYWIIEYLKNDPINVIQFVFRYEGCEDLYIIILFLKNNELEMEEIKIWELILKWALERMSTQYDVDNLSQWTSSDFEELKKILHDLIPHIRWSIFPNQLYEDIMGYYCDPDTPPINAILPLRRYSSNSDSVLINRGHLSIIASWIDKKEKSFYNTKNTPYLFKLLYRASRDGFEAAKFHELCDNKVLEVGNLHQIASYFLLQKKGEINSASLIRVTNQFYVISYGLNYGPAFGG</sequence>
<dbReference type="Proteomes" id="UP000615446">
    <property type="component" value="Unassembled WGS sequence"/>
</dbReference>
<protein>
    <submittedName>
        <fullName evidence="2">BTB/POZ protein</fullName>
    </submittedName>
</protein>
<gene>
    <name evidence="2" type="ORF">RCL2_000982200</name>
</gene>
<dbReference type="PROSITE" id="PS50097">
    <property type="entry name" value="BTB"/>
    <property type="match status" value="1"/>
</dbReference>
<accession>A0A8H3L6B3</accession>